<dbReference type="AlphaFoldDB" id="A0A6J4VDF7"/>
<protein>
    <recommendedName>
        <fullName evidence="3">DUF4383 domain-containing protein</fullName>
    </recommendedName>
</protein>
<dbReference type="EMBL" id="CADCWO010000103">
    <property type="protein sequence ID" value="CAA9573039.1"/>
    <property type="molecule type" value="Genomic_DNA"/>
</dbReference>
<keyword evidence="1" id="KW-0472">Membrane</keyword>
<keyword evidence="1" id="KW-1133">Transmembrane helix</keyword>
<evidence type="ECO:0000313" key="2">
    <source>
        <dbReference type="EMBL" id="CAA9573039.1"/>
    </source>
</evidence>
<keyword evidence="1" id="KW-0812">Transmembrane</keyword>
<proteinExistence type="predicted"/>
<evidence type="ECO:0008006" key="3">
    <source>
        <dbReference type="Google" id="ProtNLM"/>
    </source>
</evidence>
<gene>
    <name evidence="2" type="ORF">AVDCRST_MAG81-3018</name>
</gene>
<feature type="transmembrane region" description="Helical" evidence="1">
    <location>
        <begin position="44"/>
        <end position="70"/>
    </location>
</feature>
<dbReference type="Pfam" id="PF14325">
    <property type="entry name" value="DUF4383"/>
    <property type="match status" value="1"/>
</dbReference>
<reference evidence="2" key="1">
    <citation type="submission" date="2020-02" db="EMBL/GenBank/DDBJ databases">
        <authorList>
            <person name="Meier V. D."/>
        </authorList>
    </citation>
    <scope>NUCLEOTIDE SEQUENCE</scope>
    <source>
        <strain evidence="2">AVDCRST_MAG81</strain>
    </source>
</reference>
<feature type="transmembrane region" description="Helical" evidence="1">
    <location>
        <begin position="113"/>
        <end position="130"/>
    </location>
</feature>
<feature type="transmembrane region" description="Helical" evidence="1">
    <location>
        <begin position="82"/>
        <end position="107"/>
    </location>
</feature>
<feature type="transmembrane region" description="Helical" evidence="1">
    <location>
        <begin position="5"/>
        <end position="24"/>
    </location>
</feature>
<organism evidence="2">
    <name type="scientific">uncultured Synechococcales cyanobacterium</name>
    <dbReference type="NCBI Taxonomy" id="1936017"/>
    <lineage>
        <taxon>Bacteria</taxon>
        <taxon>Bacillati</taxon>
        <taxon>Cyanobacteriota</taxon>
        <taxon>Cyanophyceae</taxon>
        <taxon>Synechococcales</taxon>
        <taxon>environmental samples</taxon>
    </lineage>
</organism>
<evidence type="ECO:0000256" key="1">
    <source>
        <dbReference type="SAM" id="Phobius"/>
    </source>
</evidence>
<name>A0A6J4VDF7_9CYAN</name>
<accession>A0A6J4VDF7</accession>
<sequence>MTTRYFALTIGIFFVLLGMLGLVPNLVSLPIGAPILTVDAGYGYLFGLFPVNLLHNLVHLTVGILGILAYRSVSSAQLFARGLTIFFAVLAVLGLIPSMDTTFGFIPLFGNEVWLHGLTALVSAYFGYATPRTRDIGPRAV</sequence>